<proteinExistence type="predicted"/>
<dbReference type="SFLD" id="SFLDG00179">
    <property type="entry name" value="mandelate_racemase"/>
    <property type="match status" value="1"/>
</dbReference>
<dbReference type="Gene3D" id="3.20.20.120">
    <property type="entry name" value="Enolase-like C-terminal domain"/>
    <property type="match status" value="1"/>
</dbReference>
<evidence type="ECO:0000313" key="3">
    <source>
        <dbReference type="EMBL" id="SVA31246.1"/>
    </source>
</evidence>
<dbReference type="GO" id="GO:0009063">
    <property type="term" value="P:amino acid catabolic process"/>
    <property type="evidence" value="ECO:0007669"/>
    <property type="project" value="InterPro"/>
</dbReference>
<evidence type="ECO:0000259" key="2">
    <source>
        <dbReference type="SMART" id="SM00922"/>
    </source>
</evidence>
<dbReference type="SUPFAM" id="SSF51604">
    <property type="entry name" value="Enolase C-terminal domain-like"/>
    <property type="match status" value="1"/>
</dbReference>
<dbReference type="PANTHER" id="PTHR48080">
    <property type="entry name" value="D-GALACTONATE DEHYDRATASE-RELATED"/>
    <property type="match status" value="1"/>
</dbReference>
<dbReference type="InterPro" id="IPR034593">
    <property type="entry name" value="DgoD-like"/>
</dbReference>
<dbReference type="InterPro" id="IPR029065">
    <property type="entry name" value="Enolase_C-like"/>
</dbReference>
<feature type="domain" description="Mandelate racemase/muconate lactonizing enzyme C-terminal" evidence="2">
    <location>
        <begin position="148"/>
        <end position="262"/>
    </location>
</feature>
<dbReference type="InterPro" id="IPR018110">
    <property type="entry name" value="Mandel_Rmase/mucon_lact_enz_CS"/>
</dbReference>
<dbReference type="PANTHER" id="PTHR48080:SF2">
    <property type="entry name" value="D-GALACTONATE DEHYDRATASE"/>
    <property type="match status" value="1"/>
</dbReference>
<dbReference type="PROSITE" id="PS00908">
    <property type="entry name" value="MR_MLE_1"/>
    <property type="match status" value="1"/>
</dbReference>
<gene>
    <name evidence="3" type="ORF">METZ01_LOCUS84100</name>
</gene>
<dbReference type="SFLD" id="SFLDS00001">
    <property type="entry name" value="Enolase"/>
    <property type="match status" value="1"/>
</dbReference>
<dbReference type="AlphaFoldDB" id="A0A381USX5"/>
<dbReference type="EMBL" id="UINC01007069">
    <property type="protein sequence ID" value="SVA31246.1"/>
    <property type="molecule type" value="Genomic_DNA"/>
</dbReference>
<dbReference type="Gene3D" id="3.30.390.10">
    <property type="entry name" value="Enolase-like, N-terminal domain"/>
    <property type="match status" value="1"/>
</dbReference>
<name>A0A381USX5_9ZZZZ</name>
<dbReference type="SUPFAM" id="SSF54826">
    <property type="entry name" value="Enolase N-terminal domain-like"/>
    <property type="match status" value="1"/>
</dbReference>
<accession>A0A381USX5</accession>
<sequence>MKITDLKSYVVKMKWDDRPGSVEPRNLVEREFIFVQIDTDEGITGWGEITNYPGNIGNRAMQRFTTEIKDFLVGRDPTRIEEIWARTFRLFTYTGTRGATTAAISGIDIALWDIFGKSLGLPIYKLLGGAVREMIPLYTHPPEPGSDINKAREDALEIVASGHKAFKMDPMMHSLDGGNVGFLDGEISAEGAYRAEEITAEVRDAVGPDVEILIDAHGRFNVPTAIDLANRLEPYGIHWFEEPVPVESYHALQQVRDSTAVRISVGERLHTRFEFIPIFENNLADYVMPDVTWTGGITELKKISTMAEAYYIPVSPHDASGPINIMAGAHVSATIPNFYKLETMRYDLSGYNPLIDVPLDIRNGDLYLSESPGLGINLDEEYLRANAVPGYGDK</sequence>
<dbReference type="InterPro" id="IPR013341">
    <property type="entry name" value="Mandelate_racemase_N_dom"/>
</dbReference>
<dbReference type="GO" id="GO:0016829">
    <property type="term" value="F:lyase activity"/>
    <property type="evidence" value="ECO:0007669"/>
    <property type="project" value="UniProtKB-KW"/>
</dbReference>
<organism evidence="3">
    <name type="scientific">marine metagenome</name>
    <dbReference type="NCBI Taxonomy" id="408172"/>
    <lineage>
        <taxon>unclassified sequences</taxon>
        <taxon>metagenomes</taxon>
        <taxon>ecological metagenomes</taxon>
    </lineage>
</organism>
<dbReference type="InterPro" id="IPR029017">
    <property type="entry name" value="Enolase-like_N"/>
</dbReference>
<evidence type="ECO:0000256" key="1">
    <source>
        <dbReference type="ARBA" id="ARBA00023239"/>
    </source>
</evidence>
<keyword evidence="1" id="KW-0456">Lyase</keyword>
<dbReference type="SMART" id="SM00922">
    <property type="entry name" value="MR_MLE"/>
    <property type="match status" value="1"/>
</dbReference>
<dbReference type="Pfam" id="PF02746">
    <property type="entry name" value="MR_MLE_N"/>
    <property type="match status" value="1"/>
</dbReference>
<dbReference type="InterPro" id="IPR013342">
    <property type="entry name" value="Mandelate_racemase_C"/>
</dbReference>
<dbReference type="InterPro" id="IPR036849">
    <property type="entry name" value="Enolase-like_C_sf"/>
</dbReference>
<protein>
    <recommendedName>
        <fullName evidence="2">Mandelate racemase/muconate lactonizing enzyme C-terminal domain-containing protein</fullName>
    </recommendedName>
</protein>
<dbReference type="Pfam" id="PF13378">
    <property type="entry name" value="MR_MLE_C"/>
    <property type="match status" value="1"/>
</dbReference>
<reference evidence="3" key="1">
    <citation type="submission" date="2018-05" db="EMBL/GenBank/DDBJ databases">
        <authorList>
            <person name="Lanie J.A."/>
            <person name="Ng W.-L."/>
            <person name="Kazmierczak K.M."/>
            <person name="Andrzejewski T.M."/>
            <person name="Davidsen T.M."/>
            <person name="Wayne K.J."/>
            <person name="Tettelin H."/>
            <person name="Glass J.I."/>
            <person name="Rusch D."/>
            <person name="Podicherti R."/>
            <person name="Tsui H.-C.T."/>
            <person name="Winkler M.E."/>
        </authorList>
    </citation>
    <scope>NUCLEOTIDE SEQUENCE</scope>
</reference>
<dbReference type="CDD" id="cd03316">
    <property type="entry name" value="MR_like"/>
    <property type="match status" value="1"/>
</dbReference>